<gene>
    <name evidence="1" type="ORF">BDFB_007465</name>
</gene>
<dbReference type="EMBL" id="QDEB01094233">
    <property type="protein sequence ID" value="RZC32821.1"/>
    <property type="molecule type" value="Genomic_DNA"/>
</dbReference>
<comment type="caution">
    <text evidence="1">The sequence shown here is derived from an EMBL/GenBank/DDBJ whole genome shotgun (WGS) entry which is preliminary data.</text>
</comment>
<dbReference type="OrthoDB" id="8195099at2759"/>
<evidence type="ECO:0000313" key="1">
    <source>
        <dbReference type="EMBL" id="RZC32821.1"/>
    </source>
</evidence>
<evidence type="ECO:0000313" key="2">
    <source>
        <dbReference type="Proteomes" id="UP000292052"/>
    </source>
</evidence>
<protein>
    <submittedName>
        <fullName evidence="1">Uncharacterized protein</fullName>
    </submittedName>
</protein>
<accession>A0A482VIS1</accession>
<organism evidence="1 2">
    <name type="scientific">Asbolus verrucosus</name>
    <name type="common">Desert ironclad beetle</name>
    <dbReference type="NCBI Taxonomy" id="1661398"/>
    <lineage>
        <taxon>Eukaryota</taxon>
        <taxon>Metazoa</taxon>
        <taxon>Ecdysozoa</taxon>
        <taxon>Arthropoda</taxon>
        <taxon>Hexapoda</taxon>
        <taxon>Insecta</taxon>
        <taxon>Pterygota</taxon>
        <taxon>Neoptera</taxon>
        <taxon>Endopterygota</taxon>
        <taxon>Coleoptera</taxon>
        <taxon>Polyphaga</taxon>
        <taxon>Cucujiformia</taxon>
        <taxon>Tenebrionidae</taxon>
        <taxon>Pimeliinae</taxon>
        <taxon>Asbolus</taxon>
    </lineage>
</organism>
<proteinExistence type="predicted"/>
<reference evidence="1 2" key="1">
    <citation type="submission" date="2017-03" db="EMBL/GenBank/DDBJ databases">
        <title>Genome of the blue death feigning beetle - Asbolus verrucosus.</title>
        <authorList>
            <person name="Rider S.D."/>
        </authorList>
    </citation>
    <scope>NUCLEOTIDE SEQUENCE [LARGE SCALE GENOMIC DNA]</scope>
    <source>
        <strain evidence="1">Butters</strain>
        <tissue evidence="1">Head and leg muscle</tissue>
    </source>
</reference>
<dbReference type="AlphaFoldDB" id="A0A482VIS1"/>
<keyword evidence="2" id="KW-1185">Reference proteome</keyword>
<name>A0A482VIS1_ASBVE</name>
<sequence length="62" mass="7474">MIFLNEQNFANGFWAHLMIICCDQHFSLMKHGIINAVKYRERILTPFFNELYDDELIFGYLQ</sequence>
<dbReference type="Proteomes" id="UP000292052">
    <property type="component" value="Unassembled WGS sequence"/>
</dbReference>